<dbReference type="InterPro" id="IPR024461">
    <property type="entry name" value="CCDC90-like"/>
</dbReference>
<protein>
    <submittedName>
        <fullName evidence="9">Protein FMP32, mitochondrial</fullName>
    </submittedName>
</protein>
<dbReference type="GO" id="GO:0033617">
    <property type="term" value="P:mitochondrial respiratory chain complex IV assembly"/>
    <property type="evidence" value="ECO:0007669"/>
    <property type="project" value="TreeGrafter"/>
</dbReference>
<dbReference type="PANTHER" id="PTHR14360:SF1">
    <property type="entry name" value="PROTEIN FMP32, MITOCHONDRIAL"/>
    <property type="match status" value="1"/>
</dbReference>
<keyword evidence="7 8" id="KW-0472">Membrane</keyword>
<evidence type="ECO:0000256" key="2">
    <source>
        <dbReference type="ARBA" id="ARBA00004370"/>
    </source>
</evidence>
<evidence type="ECO:0000256" key="8">
    <source>
        <dbReference type="SAM" id="Phobius"/>
    </source>
</evidence>
<keyword evidence="6" id="KW-0496">Mitochondrion</keyword>
<dbReference type="OrthoDB" id="889336at2759"/>
<dbReference type="GO" id="GO:0005739">
    <property type="term" value="C:mitochondrion"/>
    <property type="evidence" value="ECO:0007669"/>
    <property type="project" value="UniProtKB-SubCell"/>
</dbReference>
<keyword evidence="11" id="KW-1185">Reference proteome</keyword>
<evidence type="ECO:0000256" key="1">
    <source>
        <dbReference type="ARBA" id="ARBA00004173"/>
    </source>
</evidence>
<dbReference type="Pfam" id="PF07798">
    <property type="entry name" value="CCDC90-like"/>
    <property type="match status" value="1"/>
</dbReference>
<evidence type="ECO:0000256" key="6">
    <source>
        <dbReference type="ARBA" id="ARBA00023128"/>
    </source>
</evidence>
<evidence type="ECO:0000313" key="11">
    <source>
        <dbReference type="Proteomes" id="UP000187283"/>
    </source>
</evidence>
<accession>A0A1R1XFC6</accession>
<proteinExistence type="predicted"/>
<dbReference type="Proteomes" id="UP000187283">
    <property type="component" value="Unassembled WGS sequence"/>
</dbReference>
<dbReference type="PANTHER" id="PTHR14360">
    <property type="entry name" value="PROTEIN FMP32, MITOCHONDRIAL"/>
    <property type="match status" value="1"/>
</dbReference>
<dbReference type="STRING" id="133412.A0A1R1XFC6"/>
<evidence type="ECO:0000256" key="4">
    <source>
        <dbReference type="ARBA" id="ARBA00022989"/>
    </source>
</evidence>
<sequence>MKAENERLQGEVNKLKQKLKEELARSQASVRLDMSLEKGRIRDEQASQEIKIKKADNKIEKEIANLKTLMEAIKLQILQYMFGTITGAGALILAYIRLFS</sequence>
<evidence type="ECO:0000313" key="9">
    <source>
        <dbReference type="EMBL" id="OMJ13293.1"/>
    </source>
</evidence>
<evidence type="ECO:0000256" key="5">
    <source>
        <dbReference type="ARBA" id="ARBA00023054"/>
    </source>
</evidence>
<evidence type="ECO:0000313" key="10">
    <source>
        <dbReference type="EMBL" id="OMJ25611.1"/>
    </source>
</evidence>
<dbReference type="EMBL" id="LSSN01003551">
    <property type="protein sequence ID" value="OMJ13293.1"/>
    <property type="molecule type" value="Genomic_DNA"/>
</dbReference>
<evidence type="ECO:0000256" key="3">
    <source>
        <dbReference type="ARBA" id="ARBA00022692"/>
    </source>
</evidence>
<reference evidence="9 11" key="1">
    <citation type="submission" date="2017-01" db="EMBL/GenBank/DDBJ databases">
        <authorList>
            <person name="Mah S.A."/>
            <person name="Swanson W.J."/>
            <person name="Moy G.W."/>
            <person name="Vacquier V.D."/>
        </authorList>
    </citation>
    <scope>NUCLEOTIDE SEQUENCE [LARGE SCALE GENOMIC DNA]</scope>
    <source>
        <strain evidence="9 11">GSMNP</strain>
    </source>
</reference>
<gene>
    <name evidence="10" type="ORF">AYI70_g779</name>
    <name evidence="9" type="ORF">AYI70_g8593</name>
</gene>
<evidence type="ECO:0000256" key="7">
    <source>
        <dbReference type="ARBA" id="ARBA00023136"/>
    </source>
</evidence>
<dbReference type="GO" id="GO:0016020">
    <property type="term" value="C:membrane"/>
    <property type="evidence" value="ECO:0007669"/>
    <property type="project" value="UniProtKB-SubCell"/>
</dbReference>
<comment type="subcellular location">
    <subcellularLocation>
        <location evidence="2">Membrane</location>
    </subcellularLocation>
    <subcellularLocation>
        <location evidence="1">Mitochondrion</location>
    </subcellularLocation>
</comment>
<dbReference type="EMBL" id="LSSN01000142">
    <property type="protein sequence ID" value="OMJ25611.1"/>
    <property type="molecule type" value="Genomic_DNA"/>
</dbReference>
<keyword evidence="4 8" id="KW-1133">Transmembrane helix</keyword>
<dbReference type="AlphaFoldDB" id="A0A1R1XFC6"/>
<organism evidence="9 11">
    <name type="scientific">Smittium culicis</name>
    <dbReference type="NCBI Taxonomy" id="133412"/>
    <lineage>
        <taxon>Eukaryota</taxon>
        <taxon>Fungi</taxon>
        <taxon>Fungi incertae sedis</taxon>
        <taxon>Zoopagomycota</taxon>
        <taxon>Kickxellomycotina</taxon>
        <taxon>Harpellomycetes</taxon>
        <taxon>Harpellales</taxon>
        <taxon>Legeriomycetaceae</taxon>
        <taxon>Smittium</taxon>
    </lineage>
</organism>
<name>A0A1R1XFC6_9FUNG</name>
<keyword evidence="3 8" id="KW-0812">Transmembrane</keyword>
<feature type="transmembrane region" description="Helical" evidence="8">
    <location>
        <begin position="77"/>
        <end position="96"/>
    </location>
</feature>
<comment type="caution">
    <text evidence="9">The sequence shown here is derived from an EMBL/GenBank/DDBJ whole genome shotgun (WGS) entry which is preliminary data.</text>
</comment>
<keyword evidence="5" id="KW-0175">Coiled coil</keyword>